<accession>A0A9W8AG71</accession>
<evidence type="ECO:0000256" key="1">
    <source>
        <dbReference type="SAM" id="MobiDB-lite"/>
    </source>
</evidence>
<organism evidence="3 4">
    <name type="scientific">Tieghemiomyces parasiticus</name>
    <dbReference type="NCBI Taxonomy" id="78921"/>
    <lineage>
        <taxon>Eukaryota</taxon>
        <taxon>Fungi</taxon>
        <taxon>Fungi incertae sedis</taxon>
        <taxon>Zoopagomycota</taxon>
        <taxon>Kickxellomycotina</taxon>
        <taxon>Dimargaritomycetes</taxon>
        <taxon>Dimargaritales</taxon>
        <taxon>Dimargaritaceae</taxon>
        <taxon>Tieghemiomyces</taxon>
    </lineage>
</organism>
<feature type="compositionally biased region" description="Polar residues" evidence="1">
    <location>
        <begin position="39"/>
        <end position="54"/>
    </location>
</feature>
<dbReference type="Proteomes" id="UP001150569">
    <property type="component" value="Unassembled WGS sequence"/>
</dbReference>
<comment type="caution">
    <text evidence="3">The sequence shown here is derived from an EMBL/GenBank/DDBJ whole genome shotgun (WGS) entry which is preliminary data.</text>
</comment>
<dbReference type="AlphaFoldDB" id="A0A9W8AG71"/>
<proteinExistence type="predicted"/>
<keyword evidence="2" id="KW-0732">Signal</keyword>
<keyword evidence="4" id="KW-1185">Reference proteome</keyword>
<sequence>MYRLSVVISILGLAVVTLSKPTLSQPTNNLVRRNAPATPLTTSATRSNTLSRRTSPLVETYPATKSSGALSLELLSKDFIQSQSPLNRRKLRLFFEQIDFKLNDVPTPLPEYNPDAGSGGVGSQRGSQTRPVHLIPAIRTPLVSPTTDPAKLKSKGGELRFAPRYRYEEFRFTRDLAKLLDDAVHAHNRGQAPSGDRIGAARVGLKAYQGMKPEEVTAMSPDLPVIDDIRDKVKALKQLHGRGHISNTDAQHLAQLKDVFLKNLKTQ</sequence>
<name>A0A9W8AG71_9FUNG</name>
<evidence type="ECO:0000256" key="2">
    <source>
        <dbReference type="SAM" id="SignalP"/>
    </source>
</evidence>
<protein>
    <submittedName>
        <fullName evidence="3">Uncharacterized protein</fullName>
    </submittedName>
</protein>
<evidence type="ECO:0000313" key="4">
    <source>
        <dbReference type="Proteomes" id="UP001150569"/>
    </source>
</evidence>
<dbReference type="OrthoDB" id="10611744at2759"/>
<feature type="signal peptide" evidence="2">
    <location>
        <begin position="1"/>
        <end position="24"/>
    </location>
</feature>
<feature type="chain" id="PRO_5040917693" evidence="2">
    <location>
        <begin position="25"/>
        <end position="267"/>
    </location>
</feature>
<evidence type="ECO:0000313" key="3">
    <source>
        <dbReference type="EMBL" id="KAJ1930341.1"/>
    </source>
</evidence>
<gene>
    <name evidence="3" type="ORF">IWQ60_000362</name>
</gene>
<feature type="region of interest" description="Disordered" evidence="1">
    <location>
        <begin position="27"/>
        <end position="54"/>
    </location>
</feature>
<dbReference type="EMBL" id="JANBPT010000009">
    <property type="protein sequence ID" value="KAJ1930341.1"/>
    <property type="molecule type" value="Genomic_DNA"/>
</dbReference>
<reference evidence="3" key="1">
    <citation type="submission" date="2022-07" db="EMBL/GenBank/DDBJ databases">
        <title>Phylogenomic reconstructions and comparative analyses of Kickxellomycotina fungi.</title>
        <authorList>
            <person name="Reynolds N.K."/>
            <person name="Stajich J.E."/>
            <person name="Barry K."/>
            <person name="Grigoriev I.V."/>
            <person name="Crous P."/>
            <person name="Smith M.E."/>
        </authorList>
    </citation>
    <scope>NUCLEOTIDE SEQUENCE</scope>
    <source>
        <strain evidence="3">RSA 861</strain>
    </source>
</reference>